<dbReference type="EMBL" id="HG322950">
    <property type="protein sequence ID" value="CDF81538.1"/>
    <property type="molecule type" value="Genomic_DNA"/>
</dbReference>
<dbReference type="STRING" id="1301098.PKB_0159"/>
<dbReference type="AlphaFoldDB" id="A0A024HAL4"/>
<dbReference type="Pfam" id="PF08241">
    <property type="entry name" value="Methyltransf_11"/>
    <property type="match status" value="1"/>
</dbReference>
<accession>A0A024HAL4</accession>
<sequence>MRKDIRRFVQLAAETLPLTEPIFEFGALQVHDNPELEDLRSLFPGREYVGCDMRPGPGVDKVLNLHQIDLPDAVAGTVVLMDTLEHVEYPRQAISEVLRILKPGGTLIMSSVMDFPIHGYPNDYWRFTPEGFRSLLKSFDLSHVGYHGLREEMPHTIVGVSFKGHQPDMTAYEERYRKWQHFCNCVHRKLANA</sequence>
<dbReference type="eggNOG" id="COG2226">
    <property type="taxonomic scope" value="Bacteria"/>
</dbReference>
<dbReference type="KEGG" id="pkc:PKB_0159"/>
<dbReference type="InterPro" id="IPR013216">
    <property type="entry name" value="Methyltransf_11"/>
</dbReference>
<evidence type="ECO:0000259" key="1">
    <source>
        <dbReference type="Pfam" id="PF08241"/>
    </source>
</evidence>
<name>A0A024HAL4_PSEKB</name>
<reference evidence="2 3" key="1">
    <citation type="submission" date="2013-03" db="EMBL/GenBank/DDBJ databases">
        <authorList>
            <person name="Linke B."/>
        </authorList>
    </citation>
    <scope>NUCLEOTIDE SEQUENCE [LARGE SCALE GENOMIC DNA]</scope>
    <source>
        <strain evidence="2 3">B13</strain>
    </source>
</reference>
<proteinExistence type="predicted"/>
<evidence type="ECO:0000313" key="3">
    <source>
        <dbReference type="Proteomes" id="UP000025241"/>
    </source>
</evidence>
<reference evidence="2 3" key="2">
    <citation type="submission" date="2014-05" db="EMBL/GenBank/DDBJ databases">
        <title>Genome sequence of the 3-chlorobenzoate degrading bacterium Pseudomonas knackmussii B13 shows multiple evidence for horizontal gene transfer.</title>
        <authorList>
            <person name="Miyazaki R."/>
            <person name="Bertelli C."/>
            <person name="Falquet L."/>
            <person name="Robinson-Rechavi M."/>
            <person name="Gharib W."/>
            <person name="Roy S."/>
            <person name="Van der Meer J.R."/>
        </authorList>
    </citation>
    <scope>NUCLEOTIDE SEQUENCE [LARGE SCALE GENOMIC DNA]</scope>
    <source>
        <strain evidence="2 3">B13</strain>
    </source>
</reference>
<dbReference type="PATRIC" id="fig|1301098.3.peg.163"/>
<evidence type="ECO:0000313" key="2">
    <source>
        <dbReference type="EMBL" id="CDF81538.1"/>
    </source>
</evidence>
<dbReference type="OrthoDB" id="9816424at2"/>
<organism evidence="2 3">
    <name type="scientific">Pseudomonas knackmussii (strain DSM 6978 / CCUG 54928 / LMG 23759 / B13)</name>
    <dbReference type="NCBI Taxonomy" id="1301098"/>
    <lineage>
        <taxon>Bacteria</taxon>
        <taxon>Pseudomonadati</taxon>
        <taxon>Pseudomonadota</taxon>
        <taxon>Gammaproteobacteria</taxon>
        <taxon>Pseudomonadales</taxon>
        <taxon>Pseudomonadaceae</taxon>
        <taxon>Pseudomonas</taxon>
    </lineage>
</organism>
<dbReference type="HOGENOM" id="CLU_1243037_0_0_6"/>
<feature type="domain" description="Methyltransferase type 11" evidence="1">
    <location>
        <begin position="63"/>
        <end position="109"/>
    </location>
</feature>
<keyword evidence="3" id="KW-1185">Reference proteome</keyword>
<dbReference type="InterPro" id="IPR029063">
    <property type="entry name" value="SAM-dependent_MTases_sf"/>
</dbReference>
<gene>
    <name evidence="2" type="ORF">PKB_0159</name>
</gene>
<dbReference type="SUPFAM" id="SSF53335">
    <property type="entry name" value="S-adenosyl-L-methionine-dependent methyltransferases"/>
    <property type="match status" value="1"/>
</dbReference>
<dbReference type="RefSeq" id="WP_084166546.1">
    <property type="nucleotide sequence ID" value="NZ_HG322950.1"/>
</dbReference>
<dbReference type="GO" id="GO:0008757">
    <property type="term" value="F:S-adenosylmethionine-dependent methyltransferase activity"/>
    <property type="evidence" value="ECO:0007669"/>
    <property type="project" value="InterPro"/>
</dbReference>
<dbReference type="Gene3D" id="3.40.50.150">
    <property type="entry name" value="Vaccinia Virus protein VP39"/>
    <property type="match status" value="1"/>
</dbReference>
<protein>
    <submittedName>
        <fullName evidence="2">Methyltransferase type 11</fullName>
    </submittedName>
</protein>
<keyword evidence="2" id="KW-0808">Transferase</keyword>
<dbReference type="GO" id="GO:0032259">
    <property type="term" value="P:methylation"/>
    <property type="evidence" value="ECO:0007669"/>
    <property type="project" value="UniProtKB-KW"/>
</dbReference>
<dbReference type="Proteomes" id="UP000025241">
    <property type="component" value="Chromosome I"/>
</dbReference>
<keyword evidence="2" id="KW-0489">Methyltransferase</keyword>